<dbReference type="Pfam" id="PF01018">
    <property type="entry name" value="GTP1_OBG"/>
    <property type="match status" value="1"/>
</dbReference>
<evidence type="ECO:0000256" key="2">
    <source>
        <dbReference type="ARBA" id="ARBA00022741"/>
    </source>
</evidence>
<dbReference type="CDD" id="cd01898">
    <property type="entry name" value="Obg"/>
    <property type="match status" value="1"/>
</dbReference>
<gene>
    <name evidence="7" type="ORF">EVA_13157</name>
</gene>
<dbReference type="GO" id="GO:0005525">
    <property type="term" value="F:GTP binding"/>
    <property type="evidence" value="ECO:0007669"/>
    <property type="project" value="UniProtKB-KW"/>
</dbReference>
<dbReference type="Gene3D" id="2.70.210.12">
    <property type="entry name" value="GTP1/OBG domain"/>
    <property type="match status" value="1"/>
</dbReference>
<dbReference type="PRINTS" id="PR00326">
    <property type="entry name" value="GTP1OBG"/>
</dbReference>
<proteinExistence type="inferred from homology"/>
<evidence type="ECO:0000256" key="1">
    <source>
        <dbReference type="ARBA" id="ARBA00007699"/>
    </source>
</evidence>
<dbReference type="InterPro" id="IPR045086">
    <property type="entry name" value="OBG_GTPase"/>
</dbReference>
<keyword evidence="2" id="KW-0547">Nucleotide-binding</keyword>
<accession>J9CFF6</accession>
<name>J9CFF6_9ZZZZ</name>
<dbReference type="PANTHER" id="PTHR11702">
    <property type="entry name" value="DEVELOPMENTALLY REGULATED GTP-BINDING PROTEIN-RELATED"/>
    <property type="match status" value="1"/>
</dbReference>
<evidence type="ECO:0000256" key="4">
    <source>
        <dbReference type="SAM" id="MobiDB-lite"/>
    </source>
</evidence>
<protein>
    <submittedName>
        <fullName evidence="7">Obg family GTPase CgtA</fullName>
    </submittedName>
</protein>
<keyword evidence="3" id="KW-0342">GTP-binding</keyword>
<dbReference type="NCBIfam" id="TIGR02729">
    <property type="entry name" value="Obg_CgtA"/>
    <property type="match status" value="1"/>
</dbReference>
<evidence type="ECO:0000259" key="6">
    <source>
        <dbReference type="PROSITE" id="PS51883"/>
    </source>
</evidence>
<dbReference type="InterPro" id="IPR014100">
    <property type="entry name" value="GTP-bd_Obg/CgtA"/>
</dbReference>
<feature type="domain" description="Obg" evidence="6">
    <location>
        <begin position="1"/>
        <end position="70"/>
    </location>
</feature>
<dbReference type="InterPro" id="IPR027417">
    <property type="entry name" value="P-loop_NTPase"/>
</dbReference>
<dbReference type="InterPro" id="IPR006169">
    <property type="entry name" value="GTP1_OBG_dom"/>
</dbReference>
<dbReference type="PIRSF" id="PIRSF002401">
    <property type="entry name" value="GTP_bd_Obg/CgtA"/>
    <property type="match status" value="1"/>
</dbReference>
<comment type="similarity">
    <text evidence="1">Belongs to the TRAFAC class OBG-HflX-like GTPase superfamily. OBG GTPase family.</text>
</comment>
<dbReference type="InterPro" id="IPR006074">
    <property type="entry name" value="GTP1-OBG_CS"/>
</dbReference>
<feature type="domain" description="OBG-type G" evidence="5">
    <location>
        <begin position="71"/>
        <end position="237"/>
    </location>
</feature>
<dbReference type="AlphaFoldDB" id="J9CFF6"/>
<dbReference type="InterPro" id="IPR031167">
    <property type="entry name" value="G_OBG"/>
</dbReference>
<dbReference type="InterPro" id="IPR006073">
    <property type="entry name" value="GTP-bd"/>
</dbReference>
<dbReference type="SUPFAM" id="SSF52540">
    <property type="entry name" value="P-loop containing nucleoside triphosphate hydrolases"/>
    <property type="match status" value="1"/>
</dbReference>
<comment type="caution">
    <text evidence="7">The sequence shown here is derived from an EMBL/GenBank/DDBJ whole genome shotgun (WGS) entry which is preliminary data.</text>
</comment>
<dbReference type="Gene3D" id="3.40.50.300">
    <property type="entry name" value="P-loop containing nucleotide triphosphate hydrolases"/>
    <property type="match status" value="1"/>
</dbReference>
<dbReference type="GO" id="GO:0000287">
    <property type="term" value="F:magnesium ion binding"/>
    <property type="evidence" value="ECO:0007669"/>
    <property type="project" value="InterPro"/>
</dbReference>
<dbReference type="PANTHER" id="PTHR11702:SF31">
    <property type="entry name" value="MITOCHONDRIAL RIBOSOME-ASSOCIATED GTPASE 2"/>
    <property type="match status" value="1"/>
</dbReference>
<dbReference type="Pfam" id="PF01926">
    <property type="entry name" value="MMR_HSR1"/>
    <property type="match status" value="1"/>
</dbReference>
<dbReference type="GO" id="GO:0003924">
    <property type="term" value="F:GTPase activity"/>
    <property type="evidence" value="ECO:0007669"/>
    <property type="project" value="InterPro"/>
</dbReference>
<evidence type="ECO:0000313" key="7">
    <source>
        <dbReference type="EMBL" id="EJW98740.1"/>
    </source>
</evidence>
<dbReference type="InterPro" id="IPR036726">
    <property type="entry name" value="GTP1_OBG_dom_sf"/>
</dbReference>
<evidence type="ECO:0000259" key="5">
    <source>
        <dbReference type="PROSITE" id="PS51710"/>
    </source>
</evidence>
<dbReference type="PROSITE" id="PS51710">
    <property type="entry name" value="G_OBG"/>
    <property type="match status" value="1"/>
</dbReference>
<evidence type="ECO:0000256" key="3">
    <source>
        <dbReference type="ARBA" id="ARBA00023134"/>
    </source>
</evidence>
<sequence>MPCGTVAYNAETGKYICDVTEDGQTVMLLKGGRGGLGNWQFRTSTNQTPRFAQPGEPMEEMMVILELKLLADVGLVGFPNAGKSTLLSALSSARPKIANYPFTTLEPSLGIVSYREGRSFVMADIPGIIEGASEGRGLGLRFLRHIERNSLLLFMVPGDTDHIKKEYDILLNELKQFNPGMLDKHRILAVTKSDLLDDELIEMLREELPDDLPVVFISAVTGKGITQLKDILWEELNSESNKLQSITEGGSIVHRDRESFAFDADFADWEDGVEYEDDEDDEDLEVYDLEDLEDED</sequence>
<feature type="region of interest" description="Disordered" evidence="4">
    <location>
        <begin position="272"/>
        <end position="296"/>
    </location>
</feature>
<dbReference type="SUPFAM" id="SSF82051">
    <property type="entry name" value="Obg GTP-binding protein N-terminal domain"/>
    <property type="match status" value="1"/>
</dbReference>
<dbReference type="PROSITE" id="PS51883">
    <property type="entry name" value="OBG"/>
    <property type="match status" value="1"/>
</dbReference>
<organism evidence="7">
    <name type="scientific">gut metagenome</name>
    <dbReference type="NCBI Taxonomy" id="749906"/>
    <lineage>
        <taxon>unclassified sequences</taxon>
        <taxon>metagenomes</taxon>
        <taxon>organismal metagenomes</taxon>
    </lineage>
</organism>
<dbReference type="EMBL" id="AMCI01004127">
    <property type="protein sequence ID" value="EJW98740.1"/>
    <property type="molecule type" value="Genomic_DNA"/>
</dbReference>
<dbReference type="PROSITE" id="PS00905">
    <property type="entry name" value="GTP1_OBG"/>
    <property type="match status" value="1"/>
</dbReference>
<reference evidence="7" key="1">
    <citation type="journal article" date="2012" name="PLoS ONE">
        <title>Gene sets for utilization of primary and secondary nutrition supplies in the distal gut of endangered iberian lynx.</title>
        <authorList>
            <person name="Alcaide M."/>
            <person name="Messina E."/>
            <person name="Richter M."/>
            <person name="Bargiela R."/>
            <person name="Peplies J."/>
            <person name="Huws S.A."/>
            <person name="Newbold C.J."/>
            <person name="Golyshin P.N."/>
            <person name="Simon M.A."/>
            <person name="Lopez G."/>
            <person name="Yakimov M.M."/>
            <person name="Ferrer M."/>
        </authorList>
    </citation>
    <scope>NUCLEOTIDE SEQUENCE</scope>
</reference>
<dbReference type="NCBIfam" id="NF008956">
    <property type="entry name" value="PRK12299.1"/>
    <property type="match status" value="1"/>
</dbReference>